<dbReference type="Pfam" id="PF01963">
    <property type="entry name" value="TraB_PrgY_gumN"/>
    <property type="match status" value="1"/>
</dbReference>
<evidence type="ECO:0000256" key="1">
    <source>
        <dbReference type="SAM" id="SignalP"/>
    </source>
</evidence>
<dbReference type="PANTHER" id="PTHR40590:SF1">
    <property type="entry name" value="CYTOPLASMIC PROTEIN"/>
    <property type="match status" value="1"/>
</dbReference>
<keyword evidence="3" id="KW-1185">Reference proteome</keyword>
<reference evidence="3" key="1">
    <citation type="journal article" date="2019" name="Int. J. Syst. Evol. Microbiol.">
        <title>The Global Catalogue of Microorganisms (GCM) 10K type strain sequencing project: providing services to taxonomists for standard genome sequencing and annotation.</title>
        <authorList>
            <consortium name="The Broad Institute Genomics Platform"/>
            <consortium name="The Broad Institute Genome Sequencing Center for Infectious Disease"/>
            <person name="Wu L."/>
            <person name="Ma J."/>
        </authorList>
    </citation>
    <scope>NUCLEOTIDE SEQUENCE [LARGE SCALE GENOMIC DNA]</scope>
    <source>
        <strain evidence="3">KCTC 42424</strain>
    </source>
</reference>
<proteinExistence type="predicted"/>
<dbReference type="InterPro" id="IPR002816">
    <property type="entry name" value="TraB/PrgY/GumN_fam"/>
</dbReference>
<dbReference type="PANTHER" id="PTHR40590">
    <property type="entry name" value="CYTOPLASMIC PROTEIN-RELATED"/>
    <property type="match status" value="1"/>
</dbReference>
<gene>
    <name evidence="2" type="ORF">ACFOMG_01845</name>
</gene>
<organism evidence="2 3">
    <name type="scientific">Bacterioplanoides pacificum</name>
    <dbReference type="NCBI Taxonomy" id="1171596"/>
    <lineage>
        <taxon>Bacteria</taxon>
        <taxon>Pseudomonadati</taxon>
        <taxon>Pseudomonadota</taxon>
        <taxon>Gammaproteobacteria</taxon>
        <taxon>Oceanospirillales</taxon>
        <taxon>Oceanospirillaceae</taxon>
        <taxon>Bacterioplanoides</taxon>
    </lineage>
</organism>
<protein>
    <submittedName>
        <fullName evidence="2">TraB/GumN family protein</fullName>
    </submittedName>
</protein>
<evidence type="ECO:0000313" key="2">
    <source>
        <dbReference type="EMBL" id="MFC3678853.1"/>
    </source>
</evidence>
<comment type="caution">
    <text evidence="2">The sequence shown here is derived from an EMBL/GenBank/DDBJ whole genome shotgun (WGS) entry which is preliminary data.</text>
</comment>
<dbReference type="EMBL" id="JBHRYB010000001">
    <property type="protein sequence ID" value="MFC3678853.1"/>
    <property type="molecule type" value="Genomic_DNA"/>
</dbReference>
<feature type="chain" id="PRO_5047303094" evidence="1">
    <location>
        <begin position="19"/>
        <end position="288"/>
    </location>
</feature>
<accession>A0ABV7VRY7</accession>
<dbReference type="Proteomes" id="UP001595722">
    <property type="component" value="Unassembled WGS sequence"/>
</dbReference>
<keyword evidence="1" id="KW-0732">Signal</keyword>
<dbReference type="InterPro" id="IPR047111">
    <property type="entry name" value="YbaP-like"/>
</dbReference>
<feature type="signal peptide" evidence="1">
    <location>
        <begin position="1"/>
        <end position="18"/>
    </location>
</feature>
<sequence length="288" mass="33344">MRFAVICFLSLLSAALQAETFLWKVSKDNRHLYLGGTFHMLMPSDYPLPAEFEYAYEQVNWLVFETDIAKLGSTEFQQKFQQAFVQPNGQTLQDQLSDNEWQRLQRYCQQRQIPLAQYQSMTVQFISLVIVMHELKRYGMTAEGVDNHFYLRAKADGKVTSQLESVDDQIRYLATMAQGNEDNLIRQTIDDAQQLEQMMTQMRQSWRSGDLTTLTATGITPMQRDYPRIYQSLLVERNNNWMPRIKKLLQHPEPKLILVGALHLAGPNGLLQQLQQAGYQVSQLTTVK</sequence>
<name>A0ABV7VRY7_9GAMM</name>
<dbReference type="CDD" id="cd14789">
    <property type="entry name" value="Tiki"/>
    <property type="match status" value="1"/>
</dbReference>
<evidence type="ECO:0000313" key="3">
    <source>
        <dbReference type="Proteomes" id="UP001595722"/>
    </source>
</evidence>
<dbReference type="RefSeq" id="WP_376864399.1">
    <property type="nucleotide sequence ID" value="NZ_JBHRYB010000001.1"/>
</dbReference>